<evidence type="ECO:0000256" key="4">
    <source>
        <dbReference type="ARBA" id="ARBA00022519"/>
    </source>
</evidence>
<reference evidence="10 11" key="1">
    <citation type="submission" date="2019-03" db="EMBL/GenBank/DDBJ databases">
        <title>Genomic Encyclopedia of Type Strains, Phase IV (KMG-IV): sequencing the most valuable type-strain genomes for metagenomic binning, comparative biology and taxonomic classification.</title>
        <authorList>
            <person name="Goeker M."/>
        </authorList>
    </citation>
    <scope>NUCLEOTIDE SEQUENCE [LARGE SCALE GENOMIC DNA]</scope>
    <source>
        <strain evidence="10 11">DSM 11170</strain>
    </source>
</reference>
<evidence type="ECO:0000256" key="7">
    <source>
        <dbReference type="ARBA" id="ARBA00023136"/>
    </source>
</evidence>
<evidence type="ECO:0000313" key="10">
    <source>
        <dbReference type="EMBL" id="TCP62655.1"/>
    </source>
</evidence>
<dbReference type="RefSeq" id="WP_131919697.1">
    <property type="nucleotide sequence ID" value="NZ_JAOQNU010000018.1"/>
</dbReference>
<proteinExistence type="inferred from homology"/>
<keyword evidence="6 8" id="KW-1133">Transmembrane helix</keyword>
<protein>
    <submittedName>
        <fullName evidence="10">Type IV pilus assembly protein PilC</fullName>
    </submittedName>
</protein>
<comment type="caution">
    <text evidence="10">The sequence shown here is derived from an EMBL/GenBank/DDBJ whole genome shotgun (WGS) entry which is preliminary data.</text>
</comment>
<keyword evidence="11" id="KW-1185">Reference proteome</keyword>
<keyword evidence="7 8" id="KW-0472">Membrane</keyword>
<dbReference type="PRINTS" id="PR00812">
    <property type="entry name" value="BCTERIALGSPF"/>
</dbReference>
<dbReference type="PANTHER" id="PTHR30012:SF0">
    <property type="entry name" value="TYPE II SECRETION SYSTEM PROTEIN F-RELATED"/>
    <property type="match status" value="1"/>
</dbReference>
<dbReference type="PANTHER" id="PTHR30012">
    <property type="entry name" value="GENERAL SECRETION PATHWAY PROTEIN"/>
    <property type="match status" value="1"/>
</dbReference>
<evidence type="ECO:0000259" key="9">
    <source>
        <dbReference type="Pfam" id="PF00482"/>
    </source>
</evidence>
<dbReference type="InterPro" id="IPR003004">
    <property type="entry name" value="GspF/PilC"/>
</dbReference>
<evidence type="ECO:0000256" key="6">
    <source>
        <dbReference type="ARBA" id="ARBA00022989"/>
    </source>
</evidence>
<organism evidence="10 11">
    <name type="scientific">Heliophilum fasciatum</name>
    <dbReference type="NCBI Taxonomy" id="35700"/>
    <lineage>
        <taxon>Bacteria</taxon>
        <taxon>Bacillati</taxon>
        <taxon>Bacillota</taxon>
        <taxon>Clostridia</taxon>
        <taxon>Eubacteriales</taxon>
        <taxon>Heliobacteriaceae</taxon>
        <taxon>Heliophilum</taxon>
    </lineage>
</organism>
<feature type="domain" description="Type II secretion system protein GspF" evidence="9">
    <location>
        <begin position="68"/>
        <end position="191"/>
    </location>
</feature>
<dbReference type="InterPro" id="IPR042094">
    <property type="entry name" value="T2SS_GspF_sf"/>
</dbReference>
<dbReference type="AlphaFoldDB" id="A0A4R2RU45"/>
<dbReference type="Gene3D" id="1.20.81.30">
    <property type="entry name" value="Type II secretion system (T2SS), domain F"/>
    <property type="match status" value="2"/>
</dbReference>
<dbReference type="GO" id="GO:0005886">
    <property type="term" value="C:plasma membrane"/>
    <property type="evidence" value="ECO:0007669"/>
    <property type="project" value="UniProtKB-SubCell"/>
</dbReference>
<sequence length="400" mass="43764">MPVFNYEAIDKYGNMAQGRVEAENDMAAVARLRKMDYSVLDLTVVKESPFARLTQGRGSIKTKDVLFFVVQLATMISAGMPLARSLQTLKRQSENPAMGKVIEEIASNVESGMSFSESLRSFPDVFPAMQIDMVAAGETGGVLEEMLHRIAEQLRRDKRLKDSLRSAAMYPIVMVCIALVVVLVMLFYLVPTFEGMFPKNIPVPAATQVVFAASHSVREYWYVYLIGGVSVFFALRTYFTGTDHKLWDHYKFSLPLFGPLLKKAAIARFTSTLATLLASGVPVIQALEAAGPSTGSGLAAEKIKTACERVQEGQGIAGPLQESLFFPPMVIDMVAVGEETGNITHMLTQAAEFYDEEVQTMSKGLTALLEPFMIVIIGLIVGGIIIALYLPMFAITTSLS</sequence>
<dbReference type="Pfam" id="PF00482">
    <property type="entry name" value="T2SSF"/>
    <property type="match status" value="2"/>
</dbReference>
<feature type="transmembrane region" description="Helical" evidence="8">
    <location>
        <begin position="168"/>
        <end position="190"/>
    </location>
</feature>
<feature type="domain" description="Type II secretion system protein GspF" evidence="9">
    <location>
        <begin position="269"/>
        <end position="391"/>
    </location>
</feature>
<dbReference type="FunFam" id="1.20.81.30:FF:000001">
    <property type="entry name" value="Type II secretion system protein F"/>
    <property type="match status" value="2"/>
</dbReference>
<dbReference type="EMBL" id="SLXT01000019">
    <property type="protein sequence ID" value="TCP62655.1"/>
    <property type="molecule type" value="Genomic_DNA"/>
</dbReference>
<evidence type="ECO:0000256" key="1">
    <source>
        <dbReference type="ARBA" id="ARBA00004429"/>
    </source>
</evidence>
<keyword evidence="4" id="KW-0997">Cell inner membrane</keyword>
<dbReference type="OrthoDB" id="9805682at2"/>
<keyword evidence="3" id="KW-1003">Cell membrane</keyword>
<evidence type="ECO:0000256" key="3">
    <source>
        <dbReference type="ARBA" id="ARBA00022475"/>
    </source>
</evidence>
<dbReference type="InterPro" id="IPR018076">
    <property type="entry name" value="T2SS_GspF_dom"/>
</dbReference>
<evidence type="ECO:0000313" key="11">
    <source>
        <dbReference type="Proteomes" id="UP000294813"/>
    </source>
</evidence>
<gene>
    <name evidence="10" type="ORF">EDD73_1192</name>
</gene>
<evidence type="ECO:0000256" key="8">
    <source>
        <dbReference type="SAM" id="Phobius"/>
    </source>
</evidence>
<evidence type="ECO:0000256" key="2">
    <source>
        <dbReference type="ARBA" id="ARBA00005745"/>
    </source>
</evidence>
<name>A0A4R2RU45_9FIRM</name>
<comment type="similarity">
    <text evidence="2">Belongs to the GSP F family.</text>
</comment>
<evidence type="ECO:0000256" key="5">
    <source>
        <dbReference type="ARBA" id="ARBA00022692"/>
    </source>
</evidence>
<feature type="transmembrane region" description="Helical" evidence="8">
    <location>
        <begin position="221"/>
        <end position="239"/>
    </location>
</feature>
<accession>A0A4R2RU45</accession>
<comment type="subcellular location">
    <subcellularLocation>
        <location evidence="1">Cell inner membrane</location>
        <topology evidence="1">Multi-pass membrane protein</topology>
    </subcellularLocation>
</comment>
<keyword evidence="5 8" id="KW-0812">Transmembrane</keyword>
<feature type="transmembrane region" description="Helical" evidence="8">
    <location>
        <begin position="372"/>
        <end position="395"/>
    </location>
</feature>
<dbReference type="Proteomes" id="UP000294813">
    <property type="component" value="Unassembled WGS sequence"/>
</dbReference>